<dbReference type="PANTHER" id="PTHR33371">
    <property type="entry name" value="INTERMEMBRANE PHOSPHOLIPID TRANSPORT SYSTEM BINDING PROTEIN MLAD-RELATED"/>
    <property type="match status" value="1"/>
</dbReference>
<evidence type="ECO:0000313" key="4">
    <source>
        <dbReference type="Proteomes" id="UP000477311"/>
    </source>
</evidence>
<dbReference type="Pfam" id="PF02470">
    <property type="entry name" value="MlaD"/>
    <property type="match status" value="1"/>
</dbReference>
<dbReference type="InterPro" id="IPR003399">
    <property type="entry name" value="Mce/MlaD"/>
</dbReference>
<dbReference type="PANTHER" id="PTHR33371:SF4">
    <property type="entry name" value="INTERMEMBRANE PHOSPHOLIPID TRANSPORT SYSTEM BINDING PROTEIN MLAD"/>
    <property type="match status" value="1"/>
</dbReference>
<dbReference type="EMBL" id="JAAKYA010000081">
    <property type="protein sequence ID" value="NGO40123.1"/>
    <property type="molecule type" value="Genomic_DNA"/>
</dbReference>
<comment type="caution">
    <text evidence="3">The sequence shown here is derived from an EMBL/GenBank/DDBJ whole genome shotgun (WGS) entry which is preliminary data.</text>
</comment>
<gene>
    <name evidence="3" type="ORF">G4L39_12070</name>
</gene>
<sequence length="323" mass="35098">MKDSLETRLGMFVAVALVAGVLVMEMAGGWERFRQGPRVHALFRNVLELKVGDRVKMAGVDIGRVEDIRLEGDRVRVTMKLRPDHPVNTECVATIKFTGLMGQNYVSLDFGRPEAPRAVNDTVLKSAEQPDFAALMARLDSVASGVENLTRSFTGDKIDNLLGPLTDFVRQNSGALSQTLTNLRDVTTQIRSGEGTIGRLIYSDALHAAALNTVSNLDHTLDSVQQAVADARGLLADARAGQGTLGRLLTDPALYQESTNAVTQLREILQKINRGEGSVGKLVNDDALYKNARLTLQKLDKATEALEDQGPLSVMSLLVNTLF</sequence>
<keyword evidence="1" id="KW-1133">Transmembrane helix</keyword>
<feature type="transmembrane region" description="Helical" evidence="1">
    <location>
        <begin position="12"/>
        <end position="30"/>
    </location>
</feature>
<keyword evidence="1" id="KW-0812">Transmembrane</keyword>
<dbReference type="AlphaFoldDB" id="A0A6M1RR27"/>
<keyword evidence="4" id="KW-1185">Reference proteome</keyword>
<reference evidence="3 4" key="1">
    <citation type="submission" date="2020-02" db="EMBL/GenBank/DDBJ databases">
        <title>Draft genome sequence of Limisphaera ngatamarikiensis NGM72.4T, a thermophilic Verrucomicrobia grouped in subdivision 3.</title>
        <authorList>
            <person name="Carere C.R."/>
            <person name="Steen J."/>
            <person name="Hugenholtz P."/>
            <person name="Stott M.B."/>
        </authorList>
    </citation>
    <scope>NUCLEOTIDE SEQUENCE [LARGE SCALE GENOMIC DNA]</scope>
    <source>
        <strain evidence="3 4">NGM72.4</strain>
    </source>
</reference>
<organism evidence="3 4">
    <name type="scientific">Limisphaera ngatamarikiensis</name>
    <dbReference type="NCBI Taxonomy" id="1324935"/>
    <lineage>
        <taxon>Bacteria</taxon>
        <taxon>Pseudomonadati</taxon>
        <taxon>Verrucomicrobiota</taxon>
        <taxon>Verrucomicrobiia</taxon>
        <taxon>Limisphaerales</taxon>
        <taxon>Limisphaeraceae</taxon>
        <taxon>Limisphaera</taxon>
    </lineage>
</organism>
<evidence type="ECO:0000313" key="3">
    <source>
        <dbReference type="EMBL" id="NGO40123.1"/>
    </source>
</evidence>
<keyword evidence="1" id="KW-0472">Membrane</keyword>
<dbReference type="InterPro" id="IPR052336">
    <property type="entry name" value="MlaD_Phospholipid_Transporter"/>
</dbReference>
<evidence type="ECO:0000259" key="2">
    <source>
        <dbReference type="Pfam" id="PF02470"/>
    </source>
</evidence>
<dbReference type="Proteomes" id="UP000477311">
    <property type="component" value="Unassembled WGS sequence"/>
</dbReference>
<dbReference type="RefSeq" id="WP_165108441.1">
    <property type="nucleotide sequence ID" value="NZ_JAAKYA010000081.1"/>
</dbReference>
<name>A0A6M1RR27_9BACT</name>
<accession>A0A6M1RR27</accession>
<evidence type="ECO:0000256" key="1">
    <source>
        <dbReference type="SAM" id="Phobius"/>
    </source>
</evidence>
<protein>
    <submittedName>
        <fullName evidence="3">MCE family protein</fullName>
    </submittedName>
</protein>
<proteinExistence type="predicted"/>
<feature type="domain" description="Mce/MlaD" evidence="2">
    <location>
        <begin position="36"/>
        <end position="111"/>
    </location>
</feature>